<dbReference type="AlphaFoldDB" id="A0AAD3XZ18"/>
<accession>A0AAD3XZ18</accession>
<keyword evidence="1" id="KW-1133">Transmembrane helix</keyword>
<sequence length="154" mass="16934">MPGWCWDGFSPGIPQLVAFAGLALRNGSPGDLDEVALLGIPAPYLTSSQYGRPGLLLACLLLCLPLTMAVCWRGLSAWHRDFSDRYEILWPVWSLAGWGAYCTPIGRNAPVAELSKFRCAVICRNDPVADLSNCRTMLEWMSWYEGSFACIGSN</sequence>
<keyword evidence="3" id="KW-1185">Reference proteome</keyword>
<evidence type="ECO:0000313" key="2">
    <source>
        <dbReference type="EMBL" id="GMH22858.1"/>
    </source>
</evidence>
<dbReference type="EMBL" id="BSYO01000025">
    <property type="protein sequence ID" value="GMH22858.1"/>
    <property type="molecule type" value="Genomic_DNA"/>
</dbReference>
<proteinExistence type="predicted"/>
<keyword evidence="1" id="KW-0472">Membrane</keyword>
<comment type="caution">
    <text evidence="2">The sequence shown here is derived from an EMBL/GenBank/DDBJ whole genome shotgun (WGS) entry which is preliminary data.</text>
</comment>
<dbReference type="Proteomes" id="UP001279734">
    <property type="component" value="Unassembled WGS sequence"/>
</dbReference>
<evidence type="ECO:0000256" key="1">
    <source>
        <dbReference type="SAM" id="Phobius"/>
    </source>
</evidence>
<protein>
    <submittedName>
        <fullName evidence="2">Uncharacterized protein</fullName>
    </submittedName>
</protein>
<reference evidence="2" key="1">
    <citation type="submission" date="2023-05" db="EMBL/GenBank/DDBJ databases">
        <title>Nepenthes gracilis genome sequencing.</title>
        <authorList>
            <person name="Fukushima K."/>
        </authorList>
    </citation>
    <scope>NUCLEOTIDE SEQUENCE</scope>
    <source>
        <strain evidence="2">SING2019-196</strain>
    </source>
</reference>
<organism evidence="2 3">
    <name type="scientific">Nepenthes gracilis</name>
    <name type="common">Slender pitcher plant</name>
    <dbReference type="NCBI Taxonomy" id="150966"/>
    <lineage>
        <taxon>Eukaryota</taxon>
        <taxon>Viridiplantae</taxon>
        <taxon>Streptophyta</taxon>
        <taxon>Embryophyta</taxon>
        <taxon>Tracheophyta</taxon>
        <taxon>Spermatophyta</taxon>
        <taxon>Magnoliopsida</taxon>
        <taxon>eudicotyledons</taxon>
        <taxon>Gunneridae</taxon>
        <taxon>Pentapetalae</taxon>
        <taxon>Caryophyllales</taxon>
        <taxon>Nepenthaceae</taxon>
        <taxon>Nepenthes</taxon>
    </lineage>
</organism>
<name>A0AAD3XZ18_NEPGR</name>
<keyword evidence="1" id="KW-0812">Transmembrane</keyword>
<evidence type="ECO:0000313" key="3">
    <source>
        <dbReference type="Proteomes" id="UP001279734"/>
    </source>
</evidence>
<gene>
    <name evidence="2" type="ORF">Nepgr_024701</name>
</gene>
<feature type="transmembrane region" description="Helical" evidence="1">
    <location>
        <begin position="55"/>
        <end position="75"/>
    </location>
</feature>